<dbReference type="eggNOG" id="COG1566">
    <property type="taxonomic scope" value="Bacteria"/>
</dbReference>
<dbReference type="InterPro" id="IPR058625">
    <property type="entry name" value="MdtA-like_BSH"/>
</dbReference>
<dbReference type="NCBIfam" id="TIGR01730">
    <property type="entry name" value="RND_mfp"/>
    <property type="match status" value="1"/>
</dbReference>
<accession>E5Y7X1</accession>
<dbReference type="InterPro" id="IPR050393">
    <property type="entry name" value="MFP_Efflux_Pump"/>
</dbReference>
<keyword evidence="6" id="KW-0175">Coiled coil</keyword>
<dbReference type="HOGENOM" id="CLU_018816_15_2_7"/>
<evidence type="ECO:0000256" key="3">
    <source>
        <dbReference type="ARBA" id="ARBA00022692"/>
    </source>
</evidence>
<dbReference type="GO" id="GO:0016020">
    <property type="term" value="C:membrane"/>
    <property type="evidence" value="ECO:0007669"/>
    <property type="project" value="InterPro"/>
</dbReference>
<dbReference type="InterPro" id="IPR058624">
    <property type="entry name" value="MdtA-like_HH"/>
</dbReference>
<evidence type="ECO:0000259" key="8">
    <source>
        <dbReference type="Pfam" id="PF25876"/>
    </source>
</evidence>
<evidence type="ECO:0000313" key="11">
    <source>
        <dbReference type="EMBL" id="EFV43904.1"/>
    </source>
</evidence>
<feature type="domain" description="p-hydroxybenzoic acid efflux pump subunit AaeA-like beta-barrel" evidence="10">
    <location>
        <begin position="191"/>
        <end position="288"/>
    </location>
</feature>
<evidence type="ECO:0000256" key="1">
    <source>
        <dbReference type="ARBA" id="ARBA00004167"/>
    </source>
</evidence>
<reference evidence="11 12" key="1">
    <citation type="submission" date="2010-10" db="EMBL/GenBank/DDBJ databases">
        <authorList>
            <consortium name="The Broad Institute Genome Sequencing Platform"/>
            <person name="Ward D."/>
            <person name="Earl A."/>
            <person name="Feldgarden M."/>
            <person name="Young S.K."/>
            <person name="Gargeya S."/>
            <person name="Zeng Q."/>
            <person name="Alvarado L."/>
            <person name="Berlin A."/>
            <person name="Bochicchio J."/>
            <person name="Chapman S.B."/>
            <person name="Chen Z."/>
            <person name="Freedman E."/>
            <person name="Gellesch M."/>
            <person name="Goldberg J."/>
            <person name="Griggs A."/>
            <person name="Gujja S."/>
            <person name="Heilman E."/>
            <person name="Heiman D."/>
            <person name="Howarth C."/>
            <person name="Mehta T."/>
            <person name="Neiman D."/>
            <person name="Pearson M."/>
            <person name="Roberts A."/>
            <person name="Saif S."/>
            <person name="Shea T."/>
            <person name="Shenoy N."/>
            <person name="Sisk P."/>
            <person name="Stolte C."/>
            <person name="Sykes S."/>
            <person name="White J."/>
            <person name="Yandava C."/>
            <person name="Allen-Vercoe E."/>
            <person name="Sibley C."/>
            <person name="Ambrose C.E."/>
            <person name="Strauss J."/>
            <person name="Daigneault M."/>
            <person name="Haas B."/>
            <person name="Nusbaum C."/>
            <person name="Birren B."/>
        </authorList>
    </citation>
    <scope>NUCLEOTIDE SEQUENCE [LARGE SCALE GENOMIC DNA]</scope>
    <source>
        <strain evidence="11 12">3_1_6</strain>
    </source>
</reference>
<organism evidence="11 12">
    <name type="scientific">Bilophila wadsworthia (strain 3_1_6)</name>
    <dbReference type="NCBI Taxonomy" id="563192"/>
    <lineage>
        <taxon>Bacteria</taxon>
        <taxon>Pseudomonadati</taxon>
        <taxon>Thermodesulfobacteriota</taxon>
        <taxon>Desulfovibrionia</taxon>
        <taxon>Desulfovibrionales</taxon>
        <taxon>Desulfovibrionaceae</taxon>
        <taxon>Bilophila</taxon>
    </lineage>
</organism>
<dbReference type="Gene3D" id="2.40.50.100">
    <property type="match status" value="1"/>
</dbReference>
<comment type="subcellular location">
    <subcellularLocation>
        <location evidence="1">Membrane</location>
        <topology evidence="1">Single-pass membrane protein</topology>
    </subcellularLocation>
</comment>
<name>E5Y7X1_BILW3</name>
<evidence type="ECO:0000259" key="10">
    <source>
        <dbReference type="Pfam" id="PF25963"/>
    </source>
</evidence>
<dbReference type="Proteomes" id="UP000006034">
    <property type="component" value="Unassembled WGS sequence"/>
</dbReference>
<proteinExistence type="inferred from homology"/>
<dbReference type="PANTHER" id="PTHR30367:SF1">
    <property type="entry name" value="MULTIDRUG RESISTANCE PROTEIN MDTN"/>
    <property type="match status" value="1"/>
</dbReference>
<dbReference type="EMBL" id="ADCP02000001">
    <property type="protein sequence ID" value="EFV43904.1"/>
    <property type="molecule type" value="Genomic_DNA"/>
</dbReference>
<protein>
    <submittedName>
        <fullName evidence="11">Efflux transporter, RND family, MFP subunit</fullName>
    </submittedName>
</protein>
<comment type="similarity">
    <text evidence="2">Belongs to the membrane fusion protein (MFP) (TC 8.A.1) family.</text>
</comment>
<evidence type="ECO:0000256" key="6">
    <source>
        <dbReference type="SAM" id="Coils"/>
    </source>
</evidence>
<keyword evidence="3 7" id="KW-0812">Transmembrane</keyword>
<dbReference type="SUPFAM" id="SSF111369">
    <property type="entry name" value="HlyD-like secretion proteins"/>
    <property type="match status" value="1"/>
</dbReference>
<evidence type="ECO:0000259" key="9">
    <source>
        <dbReference type="Pfam" id="PF25917"/>
    </source>
</evidence>
<evidence type="ECO:0000256" key="4">
    <source>
        <dbReference type="ARBA" id="ARBA00022989"/>
    </source>
</evidence>
<dbReference type="Gene3D" id="2.40.30.170">
    <property type="match status" value="1"/>
</dbReference>
<dbReference type="Pfam" id="PF25917">
    <property type="entry name" value="BSH_RND"/>
    <property type="match status" value="1"/>
</dbReference>
<dbReference type="InterPro" id="IPR006143">
    <property type="entry name" value="RND_pump_MFP"/>
</dbReference>
<dbReference type="PANTHER" id="PTHR30367">
    <property type="entry name" value="P-HYDROXYBENZOIC ACID EFFLUX PUMP SUBUNIT AAEA-RELATED"/>
    <property type="match status" value="1"/>
</dbReference>
<dbReference type="Pfam" id="PF25963">
    <property type="entry name" value="Beta-barrel_AAEA"/>
    <property type="match status" value="1"/>
</dbReference>
<keyword evidence="12" id="KW-1185">Reference proteome</keyword>
<dbReference type="GO" id="GO:0022857">
    <property type="term" value="F:transmembrane transporter activity"/>
    <property type="evidence" value="ECO:0007669"/>
    <property type="project" value="InterPro"/>
</dbReference>
<dbReference type="InterPro" id="IPR058634">
    <property type="entry name" value="AaeA-lik-b-barrel"/>
</dbReference>
<feature type="coiled-coil region" evidence="6">
    <location>
        <begin position="85"/>
        <end position="152"/>
    </location>
</feature>
<dbReference type="AlphaFoldDB" id="E5Y7X1"/>
<feature type="transmembrane region" description="Helical" evidence="7">
    <location>
        <begin position="6"/>
        <end position="27"/>
    </location>
</feature>
<evidence type="ECO:0000256" key="5">
    <source>
        <dbReference type="ARBA" id="ARBA00023136"/>
    </source>
</evidence>
<gene>
    <name evidence="11" type="ORF">HMPREF0179_02281</name>
</gene>
<dbReference type="STRING" id="563192.HMPREF0179_02281"/>
<reference evidence="11 12" key="2">
    <citation type="submission" date="2013-04" db="EMBL/GenBank/DDBJ databases">
        <title>The Genome Sequence of Bilophila wadsworthia 3_1_6.</title>
        <authorList>
            <consortium name="The Broad Institute Genomics Platform"/>
            <person name="Earl A."/>
            <person name="Ward D."/>
            <person name="Feldgarden M."/>
            <person name="Gevers D."/>
            <person name="Sibley C."/>
            <person name="Strauss J."/>
            <person name="Allen-Vercoe E."/>
            <person name="Walker B."/>
            <person name="Young S."/>
            <person name="Zeng Q."/>
            <person name="Gargeya S."/>
            <person name="Fitzgerald M."/>
            <person name="Haas B."/>
            <person name="Abouelleil A."/>
            <person name="Allen A.W."/>
            <person name="Alvarado L."/>
            <person name="Arachchi H.M."/>
            <person name="Berlin A.M."/>
            <person name="Chapman S.B."/>
            <person name="Gainer-Dewar J."/>
            <person name="Goldberg J."/>
            <person name="Griggs A."/>
            <person name="Gujja S."/>
            <person name="Hansen M."/>
            <person name="Howarth C."/>
            <person name="Imamovic A."/>
            <person name="Ireland A."/>
            <person name="Larimer J."/>
            <person name="McCowan C."/>
            <person name="Murphy C."/>
            <person name="Pearson M."/>
            <person name="Poon T.W."/>
            <person name="Priest M."/>
            <person name="Roberts A."/>
            <person name="Saif S."/>
            <person name="Shea T."/>
            <person name="Sisk P."/>
            <person name="Sykes S."/>
            <person name="Wortman J."/>
            <person name="Nusbaum C."/>
            <person name="Birren B."/>
        </authorList>
    </citation>
    <scope>NUCLEOTIDE SEQUENCE [LARGE SCALE GENOMIC DNA]</scope>
    <source>
        <strain evidence="11 12">3_1_6</strain>
    </source>
</reference>
<sequence length="307" mass="33909">MSINSLLRWFLTLLIIVIACVFCYIRYNAYFRNPWTRDGMVQAEVVQVAARVSGEVKTVHVRDNQFVKVGDPLFDLDDRPSRVALSQAEANVRQKQAVAKAARDRAGRDARLQQNAPGAISPEAFQQAEDQLLSAEADVAVAQAQLDQARLNLDFTHVTAPVNGYITNLTVQPGTMSTAYRPLVALINADSFRVDAFFRETQIRDFRPGDRALITLMTYSDTPLEATVESIGWGIARENGSTGEQLLPSVSPTFEWIRLAQRIPVRLHFDALPKGIELRAGTTASVLVRVHPEDTAASIPPLPTIGQ</sequence>
<dbReference type="GeneID" id="78085422"/>
<dbReference type="Pfam" id="PF25876">
    <property type="entry name" value="HH_MFP_RND"/>
    <property type="match status" value="1"/>
</dbReference>
<feature type="domain" description="Multidrug resistance protein MdtA-like barrel-sandwich hybrid" evidence="9">
    <location>
        <begin position="44"/>
        <end position="179"/>
    </location>
</feature>
<evidence type="ECO:0000313" key="12">
    <source>
        <dbReference type="Proteomes" id="UP000006034"/>
    </source>
</evidence>
<keyword evidence="5 7" id="KW-0472">Membrane</keyword>
<comment type="caution">
    <text evidence="11">The sequence shown here is derived from an EMBL/GenBank/DDBJ whole genome shotgun (WGS) entry which is preliminary data.</text>
</comment>
<evidence type="ECO:0000256" key="2">
    <source>
        <dbReference type="ARBA" id="ARBA00009477"/>
    </source>
</evidence>
<evidence type="ECO:0000256" key="7">
    <source>
        <dbReference type="SAM" id="Phobius"/>
    </source>
</evidence>
<feature type="domain" description="Multidrug resistance protein MdtA-like alpha-helical hairpin" evidence="8">
    <location>
        <begin position="85"/>
        <end position="156"/>
    </location>
</feature>
<keyword evidence="4 7" id="KW-1133">Transmembrane helix</keyword>
<dbReference type="RefSeq" id="WP_005028102.1">
    <property type="nucleotide sequence ID" value="NZ_KE150238.1"/>
</dbReference>
<dbReference type="OrthoDB" id="9811754at2"/>